<dbReference type="GO" id="GO:0005739">
    <property type="term" value="C:mitochondrion"/>
    <property type="evidence" value="ECO:0007669"/>
    <property type="project" value="TreeGrafter"/>
</dbReference>
<dbReference type="PANTHER" id="PTHR16295">
    <property type="entry name" value="TRAF-TYPE ZINC FINGER PROTEIN-RELATED"/>
    <property type="match status" value="1"/>
</dbReference>
<feature type="compositionally biased region" description="Basic and acidic residues" evidence="1">
    <location>
        <begin position="182"/>
        <end position="191"/>
    </location>
</feature>
<sequence length="576" mass="65541">MTTTSFVRSRPRRSNRRMLDDEAEETSLDDYVRECTSQEDRTRYQSTDSRSQSFQCCFCQKLHSSSIALSDHLMLCGNKTDLCPKCRKFIRRAIFAYHYENECASLEETDAATPRPKNPSANNLTSKSDSSKLREYDQEDDSSLNSSNKCTKILDATSSSDFKRSDLSDIVISKSSHNRPLSSDHKVDQDNPCRNSTETNKKPIRTSQLLNETECIIFYCSCNPGIFLVYLFSAHSTTNAYPTSHDVVYVPCDICSEQIDLRRWSNHSRVCRDKDNRRIATLAGKINREPVTEKISCEHCEALFPVQRLQYHEFNCEKNPLNSYRVAKLRNSRPSSTIVLTNESSKTDGDLTLSSTYLPFQSTSLSVNNHSTYPKNTLGQTNDRERTRTSKHRCTSSHVQINDHRINDIPRLNDNGRSSLTIDRQSRLRQRRSSSNFDSTLINSSAHVSTHNASSGLKTERFPAGTQPSTNILYATKPPERKSESYRATPTILGSTAVDSRVRLTSRNFVDARGSHRLNTNKPIQSCSDSDNTFFESPRSEDYAHQPKLNQKSRPQTSNINAQRNPLLLQPPMKYK</sequence>
<feature type="compositionally biased region" description="Polar residues" evidence="1">
    <location>
        <begin position="517"/>
        <end position="535"/>
    </location>
</feature>
<reference evidence="2" key="1">
    <citation type="submission" date="2021-02" db="EMBL/GenBank/DDBJ databases">
        <authorList>
            <person name="Nowell W R."/>
        </authorList>
    </citation>
    <scope>NUCLEOTIDE SEQUENCE</scope>
</reference>
<dbReference type="AlphaFoldDB" id="A0A816NHV9"/>
<feature type="region of interest" description="Disordered" evidence="1">
    <location>
        <begin position="1"/>
        <end position="24"/>
    </location>
</feature>
<name>A0A816NHV9_9BILA</name>
<feature type="region of interest" description="Disordered" evidence="1">
    <location>
        <begin position="109"/>
        <end position="146"/>
    </location>
</feature>
<dbReference type="InterPro" id="IPR051986">
    <property type="entry name" value="Innate_Immune_Apopt_Reg"/>
</dbReference>
<protein>
    <recommendedName>
        <fullName evidence="4">XIAP-associated factor 1</fullName>
    </recommendedName>
</protein>
<organism evidence="2 3">
    <name type="scientific">Rotaria magnacalcarata</name>
    <dbReference type="NCBI Taxonomy" id="392030"/>
    <lineage>
        <taxon>Eukaryota</taxon>
        <taxon>Metazoa</taxon>
        <taxon>Spiralia</taxon>
        <taxon>Gnathifera</taxon>
        <taxon>Rotifera</taxon>
        <taxon>Eurotatoria</taxon>
        <taxon>Bdelloidea</taxon>
        <taxon>Philodinida</taxon>
        <taxon>Philodinidae</taxon>
        <taxon>Rotaria</taxon>
    </lineage>
</organism>
<feature type="region of interest" description="Disordered" evidence="1">
    <location>
        <begin position="516"/>
        <end position="576"/>
    </location>
</feature>
<accession>A0A816NHV9</accession>
<evidence type="ECO:0000313" key="2">
    <source>
        <dbReference type="EMBL" id="CAF2033605.1"/>
    </source>
</evidence>
<feature type="region of interest" description="Disordered" evidence="1">
    <location>
        <begin position="176"/>
        <end position="200"/>
    </location>
</feature>
<feature type="region of interest" description="Disordered" evidence="1">
    <location>
        <begin position="368"/>
        <end position="489"/>
    </location>
</feature>
<feature type="compositionally biased region" description="Polar residues" evidence="1">
    <location>
        <begin position="368"/>
        <end position="381"/>
    </location>
</feature>
<feature type="compositionally biased region" description="Polar residues" evidence="1">
    <location>
        <begin position="436"/>
        <end position="457"/>
    </location>
</feature>
<dbReference type="EMBL" id="CAJNRG010001465">
    <property type="protein sequence ID" value="CAF2033605.1"/>
    <property type="molecule type" value="Genomic_DNA"/>
</dbReference>
<proteinExistence type="predicted"/>
<gene>
    <name evidence="2" type="ORF">XDN619_LOCUS5487</name>
</gene>
<feature type="compositionally biased region" description="Polar residues" evidence="1">
    <location>
        <begin position="119"/>
        <end position="128"/>
    </location>
</feature>
<dbReference type="PANTHER" id="PTHR16295:SF10">
    <property type="entry name" value="EXPRESSED PROTEIN"/>
    <property type="match status" value="1"/>
</dbReference>
<feature type="compositionally biased region" description="Polar residues" evidence="1">
    <location>
        <begin position="548"/>
        <end position="564"/>
    </location>
</feature>
<evidence type="ECO:0000313" key="3">
    <source>
        <dbReference type="Proteomes" id="UP000663887"/>
    </source>
</evidence>
<evidence type="ECO:0000256" key="1">
    <source>
        <dbReference type="SAM" id="MobiDB-lite"/>
    </source>
</evidence>
<evidence type="ECO:0008006" key="4">
    <source>
        <dbReference type="Google" id="ProtNLM"/>
    </source>
</evidence>
<comment type="caution">
    <text evidence="2">The sequence shown here is derived from an EMBL/GenBank/DDBJ whole genome shotgun (WGS) entry which is preliminary data.</text>
</comment>
<dbReference type="Proteomes" id="UP000663887">
    <property type="component" value="Unassembled WGS sequence"/>
</dbReference>